<dbReference type="PROSITE" id="PS00028">
    <property type="entry name" value="ZINC_FINGER_C2H2_1"/>
    <property type="match status" value="1"/>
</dbReference>
<protein>
    <recommendedName>
        <fullName evidence="1">C2H2-type domain-containing protein</fullName>
    </recommendedName>
</protein>
<accession>G1FGJ4</accession>
<evidence type="ECO:0000313" key="2">
    <source>
        <dbReference type="EMBL" id="AEJ94165.1"/>
    </source>
</evidence>
<dbReference type="OrthoDB" id="17000at10239"/>
<dbReference type="InterPro" id="IPR058158">
    <property type="entry name" value="Phage_zn-bd_3"/>
</dbReference>
<gene>
    <name evidence="2" type="primary">129</name>
    <name evidence="2" type="ORF">THIBAULT_129</name>
</gene>
<dbReference type="KEGG" id="vg:18566064"/>
<dbReference type="Proteomes" id="UP000008391">
    <property type="component" value="Segment"/>
</dbReference>
<organism evidence="2 3">
    <name type="scientific">Mycobacterium phage Thibault</name>
    <dbReference type="NCBI Taxonomy" id="1052673"/>
    <lineage>
        <taxon>Viruses</taxon>
        <taxon>Duplodnaviria</taxon>
        <taxon>Heunggongvirae</taxon>
        <taxon>Uroviricota</taxon>
        <taxon>Caudoviricetes</taxon>
        <taxon>Omegavirus</taxon>
        <taxon>Omegavirus thibault</taxon>
    </lineage>
</organism>
<proteinExistence type="predicted"/>
<sequence>MTFGCARCDARWGGVRTAHCGSCHETFSGLSAFEIHRAGSHSKGRYCLDPSTVTNENSDSADYGERLFKRSARDYPCWSLAGDMPEFWSKA</sequence>
<dbReference type="EMBL" id="JN201525">
    <property type="protein sequence ID" value="AEJ94165.1"/>
    <property type="molecule type" value="Genomic_DNA"/>
</dbReference>
<keyword evidence="3" id="KW-1185">Reference proteome</keyword>
<evidence type="ECO:0000259" key="1">
    <source>
        <dbReference type="PROSITE" id="PS00028"/>
    </source>
</evidence>
<feature type="domain" description="C2H2-type" evidence="1">
    <location>
        <begin position="20"/>
        <end position="41"/>
    </location>
</feature>
<evidence type="ECO:0000313" key="3">
    <source>
        <dbReference type="Proteomes" id="UP000008391"/>
    </source>
</evidence>
<dbReference type="InterPro" id="IPR013087">
    <property type="entry name" value="Znf_C2H2_type"/>
</dbReference>
<dbReference type="Pfam" id="PF24071">
    <property type="entry name" value="Phage_zn_bind_3"/>
    <property type="match status" value="1"/>
</dbReference>
<dbReference type="RefSeq" id="YP_009018140.1">
    <property type="nucleotide sequence ID" value="NC_023738.1"/>
</dbReference>
<name>G1FGJ4_9CAUD</name>
<dbReference type="GeneID" id="18566064"/>
<reference evidence="2 3" key="1">
    <citation type="journal article" date="2012" name="J. Virol.">
        <title>Complete Genome Sequences of 138 Mycobacteriophages.</title>
        <authorList>
            <consortium name="the Science Education Alliance Phage Hunters Advancing Genomics and Evolutionary Science Program"/>
            <consortium name="the KwaZulu-Natal Research Institute for Tuberculosis and HIV Mycobacterial Genetics Course Students"/>
            <consortium name="the Phage Hunters Integrating Research and Education Program"/>
            <person name="Hatfull G.F."/>
        </authorList>
    </citation>
    <scope>NUCLEOTIDE SEQUENCE [LARGE SCALE GENOMIC DNA]</scope>
</reference>